<feature type="region of interest" description="Disordered" evidence="1">
    <location>
        <begin position="522"/>
        <end position="576"/>
    </location>
</feature>
<dbReference type="PANTHER" id="PTHR14726:SF1">
    <property type="entry name" value="JHY PROTEIN HOMOLOG"/>
    <property type="match status" value="1"/>
</dbReference>
<dbReference type="Pfam" id="PF15261">
    <property type="entry name" value="JHY"/>
    <property type="match status" value="1"/>
</dbReference>
<sequence>MDQPRRVSEISDSASSGSSNSLLNERLNVASNKYFSLHHNKVEYKKLAGDNQEDVSFSNGFFLSQSDESIDQSSAGSGDKQHNGTGVGMNQDTKRNKQKQVMEQVLPQKDFIEKNKLTLGMPVQKQDSYLQLLNKTKGDVDQVQVPNSAKVCDEAPTWIITEDEQLDLGPEDIWHQRAQKLKERKIKNLGSSQKKLKNVSGEKSSKHRNAHHLAGRQKELPSVKDPKALGGNIITPSKLPVHQKTDQEENENSIPYYSLNTVNSSVRNNGPTETFRTPVKALPQINISDMQKQFSMKIILPEQDPVMLSEMHIKDISHEYEQLTGKPLYNFVEPNHTHTYIPSHLVQAHNRIEAIYHTGDQNTVKYCNHPQDHKVGTELKSNFKSVENSRKSSSSSVNQFLGSSPSSFVKNTDHATQPPHFQHLQNLYPNPVLPPILPRVESDTLLNAEWGVSHQAKLTRSNSEGYLLQVQKQLQDKNNKVSRLKGFMNPDIKLGGLGPDYQGIKDKMEQLKQQKEYANRVKEQNKKNVSKAPKKPPLQQESSSSVSRLKAMEYAKKIPKPKPVTSFKSPEQGPKEDMALVHMNAVPQMTLLEELQLRHEKEKQAVAAFKALHII</sequence>
<feature type="compositionally biased region" description="Low complexity" evidence="1">
    <location>
        <begin position="10"/>
        <end position="21"/>
    </location>
</feature>
<feature type="region of interest" description="Disordered" evidence="1">
    <location>
        <begin position="188"/>
        <end position="251"/>
    </location>
</feature>
<comment type="caution">
    <text evidence="2">The sequence shown here is derived from an EMBL/GenBank/DDBJ whole genome shotgun (WGS) entry which is preliminary data.</text>
</comment>
<dbReference type="InterPro" id="IPR027968">
    <property type="entry name" value="JHY"/>
</dbReference>
<feature type="compositionally biased region" description="Basic residues" evidence="1">
    <location>
        <begin position="205"/>
        <end position="215"/>
    </location>
</feature>
<dbReference type="GO" id="GO:0035082">
    <property type="term" value="P:axoneme assembly"/>
    <property type="evidence" value="ECO:0007669"/>
    <property type="project" value="TreeGrafter"/>
</dbReference>
<feature type="region of interest" description="Disordered" evidence="1">
    <location>
        <begin position="386"/>
        <end position="413"/>
    </location>
</feature>
<evidence type="ECO:0000256" key="1">
    <source>
        <dbReference type="SAM" id="MobiDB-lite"/>
    </source>
</evidence>
<proteinExistence type="predicted"/>
<feature type="compositionally biased region" description="Basic and acidic residues" evidence="1">
    <location>
        <begin position="216"/>
        <end position="227"/>
    </location>
</feature>
<dbReference type="Proteomes" id="UP001066276">
    <property type="component" value="Chromosome 3_2"/>
</dbReference>
<dbReference type="PANTHER" id="PTHR14726">
    <property type="entry name" value="JHY PROTEIN HOMOLOG"/>
    <property type="match status" value="1"/>
</dbReference>
<feature type="region of interest" description="Disordered" evidence="1">
    <location>
        <begin position="68"/>
        <end position="101"/>
    </location>
</feature>
<evidence type="ECO:0000313" key="3">
    <source>
        <dbReference type="Proteomes" id="UP001066276"/>
    </source>
</evidence>
<evidence type="ECO:0008006" key="4">
    <source>
        <dbReference type="Google" id="ProtNLM"/>
    </source>
</evidence>
<protein>
    <recommendedName>
        <fullName evidence="4">Jhy protein homolog</fullName>
    </recommendedName>
</protein>
<feature type="region of interest" description="Disordered" evidence="1">
    <location>
        <begin position="1"/>
        <end position="22"/>
    </location>
</feature>
<keyword evidence="3" id="KW-1185">Reference proteome</keyword>
<name>A0AAV7TG94_PLEWA</name>
<gene>
    <name evidence="2" type="ORF">NDU88_000578</name>
</gene>
<evidence type="ECO:0000313" key="2">
    <source>
        <dbReference type="EMBL" id="KAJ1175290.1"/>
    </source>
</evidence>
<accession>A0AAV7TG94</accession>
<dbReference type="AlphaFoldDB" id="A0AAV7TG94"/>
<organism evidence="2 3">
    <name type="scientific">Pleurodeles waltl</name>
    <name type="common">Iberian ribbed newt</name>
    <dbReference type="NCBI Taxonomy" id="8319"/>
    <lineage>
        <taxon>Eukaryota</taxon>
        <taxon>Metazoa</taxon>
        <taxon>Chordata</taxon>
        <taxon>Craniata</taxon>
        <taxon>Vertebrata</taxon>
        <taxon>Euteleostomi</taxon>
        <taxon>Amphibia</taxon>
        <taxon>Batrachia</taxon>
        <taxon>Caudata</taxon>
        <taxon>Salamandroidea</taxon>
        <taxon>Salamandridae</taxon>
        <taxon>Pleurodelinae</taxon>
        <taxon>Pleurodeles</taxon>
    </lineage>
</organism>
<reference evidence="2" key="1">
    <citation type="journal article" date="2022" name="bioRxiv">
        <title>Sequencing and chromosome-scale assembly of the giantPleurodeles waltlgenome.</title>
        <authorList>
            <person name="Brown T."/>
            <person name="Elewa A."/>
            <person name="Iarovenko S."/>
            <person name="Subramanian E."/>
            <person name="Araus A.J."/>
            <person name="Petzold A."/>
            <person name="Susuki M."/>
            <person name="Suzuki K.-i.T."/>
            <person name="Hayashi T."/>
            <person name="Toyoda A."/>
            <person name="Oliveira C."/>
            <person name="Osipova E."/>
            <person name="Leigh N.D."/>
            <person name="Simon A."/>
            <person name="Yun M.H."/>
        </authorList>
    </citation>
    <scope>NUCLEOTIDE SEQUENCE</scope>
    <source>
        <strain evidence="2">20211129_DDA</strain>
        <tissue evidence="2">Liver</tissue>
    </source>
</reference>
<feature type="compositionally biased region" description="Polar residues" evidence="1">
    <location>
        <begin position="399"/>
        <end position="410"/>
    </location>
</feature>
<dbReference type="EMBL" id="JANPWB010000006">
    <property type="protein sequence ID" value="KAJ1175290.1"/>
    <property type="molecule type" value="Genomic_DNA"/>
</dbReference>